<comment type="caution">
    <text evidence="1">The sequence shown here is derived from an EMBL/GenBank/DDBJ whole genome shotgun (WGS) entry which is preliminary data.</text>
</comment>
<evidence type="ECO:0000313" key="1">
    <source>
        <dbReference type="EMBL" id="MEI5685880.1"/>
    </source>
</evidence>
<sequence>MVDIFSLFALSQRILVVAAIGLLPPPADQARTLSPPPVMRTYDPIAGPFIVRFGDQSELTPDQLGVVKNAVDNWMGDRLQAFQICFSPPKEIKWKEVFFAVDAVAHALKMNGARVVTAPNGLLCRSAHRPNFGEAYVEIEGVISL</sequence>
<keyword evidence="2" id="KW-1185">Reference proteome</keyword>
<proteinExistence type="predicted"/>
<name>A0ABU8GYE4_9SPHN</name>
<accession>A0ABU8GYE4</accession>
<dbReference type="Proteomes" id="UP001367771">
    <property type="component" value="Unassembled WGS sequence"/>
</dbReference>
<dbReference type="EMBL" id="JBBBDM010000001">
    <property type="protein sequence ID" value="MEI5685880.1"/>
    <property type="molecule type" value="Genomic_DNA"/>
</dbReference>
<reference evidence="1 2" key="1">
    <citation type="journal article" date="2013" name="Int. J. Syst. Evol. Microbiol.">
        <title>Sphingomonas kyungheensis sp. nov., a bacterium with ginsenoside-converting activity isolated from soil of a ginseng field.</title>
        <authorList>
            <person name="Son H.M."/>
            <person name="Yang J.E."/>
            <person name="Park Y."/>
            <person name="Han C.K."/>
            <person name="Kim S.G."/>
            <person name="Kook M."/>
            <person name="Yi T.H."/>
        </authorList>
    </citation>
    <scope>NUCLEOTIDE SEQUENCE [LARGE SCALE GENOMIC DNA]</scope>
    <source>
        <strain evidence="1 2">LMG 26582</strain>
    </source>
</reference>
<gene>
    <name evidence="1" type="ORF">V8201_02180</name>
</gene>
<evidence type="ECO:0000313" key="2">
    <source>
        <dbReference type="Proteomes" id="UP001367771"/>
    </source>
</evidence>
<dbReference type="RefSeq" id="WP_152542124.1">
    <property type="nucleotide sequence ID" value="NZ_JBBBDM010000001.1"/>
</dbReference>
<organism evidence="1 2">
    <name type="scientific">Sphingomonas kyungheensis</name>
    <dbReference type="NCBI Taxonomy" id="1069987"/>
    <lineage>
        <taxon>Bacteria</taxon>
        <taxon>Pseudomonadati</taxon>
        <taxon>Pseudomonadota</taxon>
        <taxon>Alphaproteobacteria</taxon>
        <taxon>Sphingomonadales</taxon>
        <taxon>Sphingomonadaceae</taxon>
        <taxon>Sphingomonas</taxon>
    </lineage>
</organism>
<protein>
    <submittedName>
        <fullName evidence="1">Uncharacterized protein</fullName>
    </submittedName>
</protein>